<protein>
    <submittedName>
        <fullName evidence="1">Uncharacterized protein</fullName>
    </submittedName>
</protein>
<dbReference type="AlphaFoldDB" id="A0A9D1D6Y4"/>
<name>A0A9D1D6Y4_9FIRM</name>
<comment type="caution">
    <text evidence="1">The sequence shown here is derived from an EMBL/GenBank/DDBJ whole genome shotgun (WGS) entry which is preliminary data.</text>
</comment>
<evidence type="ECO:0000313" key="1">
    <source>
        <dbReference type="EMBL" id="HIR09625.1"/>
    </source>
</evidence>
<organism evidence="1 2">
    <name type="scientific">Candidatus Avoscillospira stercoripullorum</name>
    <dbReference type="NCBI Taxonomy" id="2840709"/>
    <lineage>
        <taxon>Bacteria</taxon>
        <taxon>Bacillati</taxon>
        <taxon>Bacillota</taxon>
        <taxon>Clostridia</taxon>
        <taxon>Eubacteriales</taxon>
        <taxon>Oscillospiraceae</taxon>
        <taxon>Oscillospiraceae incertae sedis</taxon>
        <taxon>Candidatus Avoscillospira</taxon>
    </lineage>
</organism>
<reference evidence="1" key="2">
    <citation type="journal article" date="2021" name="PeerJ">
        <title>Extensive microbial diversity within the chicken gut microbiome revealed by metagenomics and culture.</title>
        <authorList>
            <person name="Gilroy R."/>
            <person name="Ravi A."/>
            <person name="Getino M."/>
            <person name="Pursley I."/>
            <person name="Horton D.L."/>
            <person name="Alikhan N.F."/>
            <person name="Baker D."/>
            <person name="Gharbi K."/>
            <person name="Hall N."/>
            <person name="Watson M."/>
            <person name="Adriaenssens E.M."/>
            <person name="Foster-Nyarko E."/>
            <person name="Jarju S."/>
            <person name="Secka A."/>
            <person name="Antonio M."/>
            <person name="Oren A."/>
            <person name="Chaudhuri R.R."/>
            <person name="La Ragione R."/>
            <person name="Hildebrand F."/>
            <person name="Pallen M.J."/>
        </authorList>
    </citation>
    <scope>NUCLEOTIDE SEQUENCE</scope>
    <source>
        <strain evidence="1">ChiHjej9B8-7071</strain>
    </source>
</reference>
<reference evidence="1" key="1">
    <citation type="submission" date="2020-10" db="EMBL/GenBank/DDBJ databases">
        <authorList>
            <person name="Gilroy R."/>
        </authorList>
    </citation>
    <scope>NUCLEOTIDE SEQUENCE</scope>
    <source>
        <strain evidence="1">ChiHjej9B8-7071</strain>
    </source>
</reference>
<accession>A0A9D1D6Y4</accession>
<dbReference type="EMBL" id="DVGD01000134">
    <property type="protein sequence ID" value="HIR09625.1"/>
    <property type="molecule type" value="Genomic_DNA"/>
</dbReference>
<dbReference type="Proteomes" id="UP000824258">
    <property type="component" value="Unassembled WGS sequence"/>
</dbReference>
<sequence>MSKKAWIATVALVVLLLAILATPVLLLRHQEQMVLGQQRSLSVEQGVFQLQGEAPSLMNRLRLSTSPDAVSSSLALEMVKARFGQQDDWVHTIRQELHRLFGLSEATALGQCMDARVLYYYLPSTQTYAAFLSCAFNQPDGSLTVEMDIKSQKITALDFRITSTTNQGTLQSLASQLSGRDWRRRWGYYLQLDYSDTNRAYAAYTGGTKDTQLYYQSEADGQHYSWRPVQAVETP</sequence>
<proteinExistence type="predicted"/>
<gene>
    <name evidence="1" type="ORF">IAA70_04395</name>
</gene>
<evidence type="ECO:0000313" key="2">
    <source>
        <dbReference type="Proteomes" id="UP000824258"/>
    </source>
</evidence>